<dbReference type="AlphaFoldDB" id="A0A392T8Z5"/>
<dbReference type="Proteomes" id="UP000265520">
    <property type="component" value="Unassembled WGS sequence"/>
</dbReference>
<name>A0A392T8Z5_9FABA</name>
<evidence type="ECO:0000313" key="2">
    <source>
        <dbReference type="Proteomes" id="UP000265520"/>
    </source>
</evidence>
<organism evidence="1 2">
    <name type="scientific">Trifolium medium</name>
    <dbReference type="NCBI Taxonomy" id="97028"/>
    <lineage>
        <taxon>Eukaryota</taxon>
        <taxon>Viridiplantae</taxon>
        <taxon>Streptophyta</taxon>
        <taxon>Embryophyta</taxon>
        <taxon>Tracheophyta</taxon>
        <taxon>Spermatophyta</taxon>
        <taxon>Magnoliopsida</taxon>
        <taxon>eudicotyledons</taxon>
        <taxon>Gunneridae</taxon>
        <taxon>Pentapetalae</taxon>
        <taxon>rosids</taxon>
        <taxon>fabids</taxon>
        <taxon>Fabales</taxon>
        <taxon>Fabaceae</taxon>
        <taxon>Papilionoideae</taxon>
        <taxon>50 kb inversion clade</taxon>
        <taxon>NPAAA clade</taxon>
        <taxon>Hologalegina</taxon>
        <taxon>IRL clade</taxon>
        <taxon>Trifolieae</taxon>
        <taxon>Trifolium</taxon>
    </lineage>
</organism>
<accession>A0A392T8Z5</accession>
<sequence length="65" mass="7064">MIEGQKLSYFRYVLVDEVAADVRGSGTPVVAAETAEVVWEVEVEDEVATKLGGAYVGYLVEDKDP</sequence>
<comment type="caution">
    <text evidence="1">The sequence shown here is derived from an EMBL/GenBank/DDBJ whole genome shotgun (WGS) entry which is preliminary data.</text>
</comment>
<dbReference type="EMBL" id="LXQA010514278">
    <property type="protein sequence ID" value="MCI56566.1"/>
    <property type="molecule type" value="Genomic_DNA"/>
</dbReference>
<protein>
    <submittedName>
        <fullName evidence="1">Uncharacterized protein</fullName>
    </submittedName>
</protein>
<feature type="non-terminal residue" evidence="1">
    <location>
        <position position="65"/>
    </location>
</feature>
<proteinExistence type="predicted"/>
<reference evidence="1 2" key="1">
    <citation type="journal article" date="2018" name="Front. Plant Sci.">
        <title>Red Clover (Trifolium pratense) and Zigzag Clover (T. medium) - A Picture of Genomic Similarities and Differences.</title>
        <authorList>
            <person name="Dluhosova J."/>
            <person name="Istvanek J."/>
            <person name="Nedelnik J."/>
            <person name="Repkova J."/>
        </authorList>
    </citation>
    <scope>NUCLEOTIDE SEQUENCE [LARGE SCALE GENOMIC DNA]</scope>
    <source>
        <strain evidence="2">cv. 10/8</strain>
        <tissue evidence="1">Leaf</tissue>
    </source>
</reference>
<evidence type="ECO:0000313" key="1">
    <source>
        <dbReference type="EMBL" id="MCI56566.1"/>
    </source>
</evidence>
<keyword evidence="2" id="KW-1185">Reference proteome</keyword>